<dbReference type="SUPFAM" id="SSF47644">
    <property type="entry name" value="Methionine synthase domain"/>
    <property type="match status" value="1"/>
</dbReference>
<dbReference type="PANTHER" id="PTHR45833">
    <property type="entry name" value="METHIONINE SYNTHASE"/>
    <property type="match status" value="1"/>
</dbReference>
<evidence type="ECO:0000256" key="8">
    <source>
        <dbReference type="ARBA" id="ARBA00022603"/>
    </source>
</evidence>
<dbReference type="InterPro" id="IPR036594">
    <property type="entry name" value="Meth_synthase_dom"/>
</dbReference>
<evidence type="ECO:0000256" key="15">
    <source>
        <dbReference type="ARBA" id="ARBA00022833"/>
    </source>
</evidence>
<evidence type="ECO:0000256" key="9">
    <source>
        <dbReference type="ARBA" id="ARBA00022605"/>
    </source>
</evidence>
<dbReference type="GO" id="GO:0008705">
    <property type="term" value="F:methionine synthase activity"/>
    <property type="evidence" value="ECO:0007669"/>
    <property type="project" value="UniProtKB-UniRule"/>
</dbReference>
<feature type="binding site" evidence="22 24">
    <location>
        <position position="296"/>
    </location>
    <ligand>
        <name>Zn(2+)</name>
        <dbReference type="ChEBI" id="CHEBI:29105"/>
    </ligand>
</feature>
<dbReference type="SUPFAM" id="SSF52242">
    <property type="entry name" value="Cobalamin (vitamin B12)-binding domain"/>
    <property type="match status" value="1"/>
</dbReference>
<evidence type="ECO:0000259" key="27">
    <source>
        <dbReference type="PROSITE" id="PS50974"/>
    </source>
</evidence>
<keyword evidence="15 21" id="KW-0862">Zinc</keyword>
<evidence type="ECO:0000259" key="28">
    <source>
        <dbReference type="PROSITE" id="PS51332"/>
    </source>
</evidence>
<keyword evidence="31" id="KW-1185">Reference proteome</keyword>
<keyword evidence="17 21" id="KW-0170">Cobalt</keyword>
<evidence type="ECO:0000259" key="25">
    <source>
        <dbReference type="PROSITE" id="PS50970"/>
    </source>
</evidence>
<keyword evidence="8 21" id="KW-0489">Methyltransferase</keyword>
<evidence type="ECO:0000256" key="1">
    <source>
        <dbReference type="ARBA" id="ARBA00001700"/>
    </source>
</evidence>
<dbReference type="InterPro" id="IPR036724">
    <property type="entry name" value="Cobalamin-bd_sf"/>
</dbReference>
<keyword evidence="12 21" id="KW-0949">S-adenosyl-L-methionine</keyword>
<evidence type="ECO:0000256" key="4">
    <source>
        <dbReference type="ARBA" id="ARBA00005178"/>
    </source>
</evidence>
<dbReference type="Proteomes" id="UP000593892">
    <property type="component" value="Chromosome"/>
</dbReference>
<comment type="cofactor">
    <cofactor evidence="2 21 24">
        <name>Zn(2+)</name>
        <dbReference type="ChEBI" id="CHEBI:29105"/>
    </cofactor>
</comment>
<dbReference type="SUPFAM" id="SSF82282">
    <property type="entry name" value="Homocysteine S-methyltransferase"/>
    <property type="match status" value="1"/>
</dbReference>
<dbReference type="NCBIfam" id="TIGR02082">
    <property type="entry name" value="metH"/>
    <property type="match status" value="1"/>
</dbReference>
<keyword evidence="10 21" id="KW-0846">Cobalamin</keyword>
<feature type="binding site" evidence="23">
    <location>
        <position position="800"/>
    </location>
    <ligand>
        <name>methylcob(III)alamin</name>
        <dbReference type="ChEBI" id="CHEBI:28115"/>
    </ligand>
</feature>
<evidence type="ECO:0000256" key="12">
    <source>
        <dbReference type="ARBA" id="ARBA00022691"/>
    </source>
</evidence>
<name>A0A7S7NTN8_PALFE</name>
<keyword evidence="13 21" id="KW-0479">Metal-binding</keyword>
<evidence type="ECO:0000256" key="6">
    <source>
        <dbReference type="ARBA" id="ARBA00012032"/>
    </source>
</evidence>
<evidence type="ECO:0000256" key="24">
    <source>
        <dbReference type="PROSITE-ProRule" id="PRU00333"/>
    </source>
</evidence>
<feature type="binding site" evidence="22 24">
    <location>
        <position position="295"/>
    </location>
    <ligand>
        <name>Zn(2+)</name>
        <dbReference type="ChEBI" id="CHEBI:29105"/>
    </ligand>
</feature>
<dbReference type="InterPro" id="IPR033706">
    <property type="entry name" value="Met_synthase_B12-bd"/>
</dbReference>
<dbReference type="Gene3D" id="3.20.20.330">
    <property type="entry name" value="Homocysteine-binding-like domain"/>
    <property type="match status" value="1"/>
</dbReference>
<feature type="binding site" evidence="22 24">
    <location>
        <position position="232"/>
    </location>
    <ligand>
        <name>Zn(2+)</name>
        <dbReference type="ChEBI" id="CHEBI:29105"/>
    </ligand>
</feature>
<evidence type="ECO:0000256" key="21">
    <source>
        <dbReference type="PIRNR" id="PIRNR000381"/>
    </source>
</evidence>
<evidence type="ECO:0000313" key="31">
    <source>
        <dbReference type="Proteomes" id="UP000593892"/>
    </source>
</evidence>
<accession>A0A7S7NTN8</accession>
<dbReference type="SMART" id="SM01018">
    <property type="entry name" value="B12-binding_2"/>
    <property type="match status" value="1"/>
</dbReference>
<dbReference type="RefSeq" id="WP_194450731.1">
    <property type="nucleotide sequence ID" value="NZ_CP063849.1"/>
</dbReference>
<feature type="domain" description="AdoMet activation" evidence="27">
    <location>
        <begin position="891"/>
        <end position="1185"/>
    </location>
</feature>
<keyword evidence="11 21" id="KW-0808">Transferase</keyword>
<evidence type="ECO:0000313" key="30">
    <source>
        <dbReference type="EMBL" id="QOY89069.1"/>
    </source>
</evidence>
<dbReference type="InterPro" id="IPR011005">
    <property type="entry name" value="Dihydropteroate_synth-like_sf"/>
</dbReference>
<evidence type="ECO:0000256" key="19">
    <source>
        <dbReference type="ARBA" id="ARBA00031040"/>
    </source>
</evidence>
<organism evidence="30 31">
    <name type="scientific">Paludibaculum fermentans</name>
    <dbReference type="NCBI Taxonomy" id="1473598"/>
    <lineage>
        <taxon>Bacteria</taxon>
        <taxon>Pseudomonadati</taxon>
        <taxon>Acidobacteriota</taxon>
        <taxon>Terriglobia</taxon>
        <taxon>Bryobacterales</taxon>
        <taxon>Bryobacteraceae</taxon>
        <taxon>Paludibaculum</taxon>
    </lineage>
</organism>
<dbReference type="InterPro" id="IPR004223">
    <property type="entry name" value="VitB12-dep_Met_synth_activ_dom"/>
</dbReference>
<dbReference type="GO" id="GO:0046653">
    <property type="term" value="P:tetrahydrofolate metabolic process"/>
    <property type="evidence" value="ECO:0007669"/>
    <property type="project" value="TreeGrafter"/>
</dbReference>
<dbReference type="PROSITE" id="PS50970">
    <property type="entry name" value="HCY"/>
    <property type="match status" value="1"/>
</dbReference>
<feature type="domain" description="B12-binding N-terminal" evidence="29">
    <location>
        <begin position="648"/>
        <end position="742"/>
    </location>
</feature>
<dbReference type="InterPro" id="IPR006158">
    <property type="entry name" value="Cobalamin-bd"/>
</dbReference>
<evidence type="ECO:0000256" key="13">
    <source>
        <dbReference type="ARBA" id="ARBA00022723"/>
    </source>
</evidence>
<dbReference type="PROSITE" id="PS51332">
    <property type="entry name" value="B12_BINDING"/>
    <property type="match status" value="1"/>
</dbReference>
<feature type="domain" description="B12-binding" evidence="28">
    <location>
        <begin position="742"/>
        <end position="877"/>
    </location>
</feature>
<proteinExistence type="inferred from homology"/>
<feature type="domain" description="Hcy-binding" evidence="25">
    <location>
        <begin position="8"/>
        <end position="310"/>
    </location>
</feature>
<dbReference type="Pfam" id="PF02607">
    <property type="entry name" value="B12-binding_2"/>
    <property type="match status" value="1"/>
</dbReference>
<comment type="cofactor">
    <cofactor evidence="3 21 22">
        <name>methylcob(III)alamin</name>
        <dbReference type="ChEBI" id="CHEBI:28115"/>
    </cofactor>
</comment>
<dbReference type="InterPro" id="IPR050554">
    <property type="entry name" value="Met_Synthase/Corrinoid"/>
</dbReference>
<dbReference type="AlphaFoldDB" id="A0A7S7NTN8"/>
<evidence type="ECO:0000256" key="14">
    <source>
        <dbReference type="ARBA" id="ARBA00022737"/>
    </source>
</evidence>
<dbReference type="Gene3D" id="3.20.20.20">
    <property type="entry name" value="Dihydropteroate synthase-like"/>
    <property type="match status" value="1"/>
</dbReference>
<dbReference type="GO" id="GO:0005829">
    <property type="term" value="C:cytosol"/>
    <property type="evidence" value="ECO:0007669"/>
    <property type="project" value="TreeGrafter"/>
</dbReference>
<dbReference type="GO" id="GO:0008270">
    <property type="term" value="F:zinc ion binding"/>
    <property type="evidence" value="ECO:0007669"/>
    <property type="project" value="UniProtKB-UniRule"/>
</dbReference>
<dbReference type="EC" id="2.1.1.13" evidence="6 20"/>
<evidence type="ECO:0000256" key="22">
    <source>
        <dbReference type="PIRSR" id="PIRSR000381-1"/>
    </source>
</evidence>
<dbReference type="Pfam" id="PF00809">
    <property type="entry name" value="Pterin_bind"/>
    <property type="match status" value="1"/>
</dbReference>
<dbReference type="PANTHER" id="PTHR45833:SF1">
    <property type="entry name" value="METHIONINE SYNTHASE"/>
    <property type="match status" value="1"/>
</dbReference>
<keyword evidence="14" id="KW-0677">Repeat</keyword>
<evidence type="ECO:0000256" key="16">
    <source>
        <dbReference type="ARBA" id="ARBA00023167"/>
    </source>
</evidence>
<dbReference type="SUPFAM" id="SSF56507">
    <property type="entry name" value="Methionine synthase activation domain-like"/>
    <property type="match status" value="1"/>
</dbReference>
<dbReference type="Pfam" id="PF02310">
    <property type="entry name" value="B12-binding"/>
    <property type="match status" value="1"/>
</dbReference>
<comment type="domain">
    <text evidence="21">Modular enzyme with four functionally distinct domains. The isolated Hcy-binding domain catalyzes methyl transfer from free methylcobalamin to homocysteine. The Hcy-binding domain in association with the pterin-binding domain catalyzes the methylation of cob(I)alamin by methyltetrahydrofolate and the methylation of homocysteine. The B12-binding domain binds the cofactor. The AdoMet activation domain binds S-adenosyl-L-methionine. Under aerobic conditions cob(I)alamin can be converted to inactive cob(II)alamin. Reductive methylation by S-adenosyl-L-methionine and flavodoxin regenerates methylcobalamin.</text>
</comment>
<evidence type="ECO:0000256" key="10">
    <source>
        <dbReference type="ARBA" id="ARBA00022628"/>
    </source>
</evidence>
<dbReference type="InterPro" id="IPR036589">
    <property type="entry name" value="HCY_dom_sf"/>
</dbReference>
<dbReference type="InterPro" id="IPR011822">
    <property type="entry name" value="MetH"/>
</dbReference>
<sequence>MNNWQDRQQALLDALATRILVLDGAMGTMIQQRNPTMEDWGGSKFENCSENILFTHPEWIKDVHRAYYTAGSDIVETNSFGGHLITLAEFGIEDKCLEVNTLAARLAREAAAEFDQPGRPRFVAGSIGPTTRAISVSGGVTFQQLRDGYYLQSKGLVEGGADMLLVETCNDTRTIKAALLAIDQLSKELGRRIPVVVSGTIEPMGTMLAGQTADAFYTSIAHADLLAVGLNCATGPEFMTDHIRTIHELSKTRVSCYPNAGLPNEDGRYDTTPTSLASQLEKFVDHGWLNIIGGCCGTTPEHIQAISQMVQTKQPRGPAQPTHRAYFSGVEMVEADDSNRPLIVGERTNVIGSRLFKNLVAAEQWEEATDIARRQVRNGAHIIDVCLQSSDREEITDIPAFYDKLIRKIKAPIMIDTTDPKAVELSLTYCQGKSIINSINLEDGEEKFERICPIAKAYGAALVVGTIDEDPVEAQAFRRERKLAVAQRSVDLLTTKYGIPPEDIIIDPLVFPCATGDENYIGGAVETIEGLRLIKEKIPYVKTVLGVSNVSFGLPGSAREIVNSVFLYYATKAGLDLAIVNAEKLERFASIPVEERRLAEALLFNTPPASMPGVSEDWREQSREEKIAVNQHNIAVISEHFRGAQARVKKVAAELPLDERLGNYIIEGTKDGLVEDLERKRGEGMAPLDIINGPLMAGMAEVGRLFNNNELIVAEVLQSAEAMKTAVSHLEQYMEKADTAARGKIVLATVKGDVHDIGKNLVEIILSNNGYTVVNLGIKVPPEELIKAFKQHQPDAIGLSGLLVKSAQQMVITGEDLKNAGVNVPLLVGGAALSERYTTGKIGPAYSAPTFYAKDAMTGLRLMNEIMDPVTRDASLTTHTFTIPIALPTAAAAVEPKFALGTERSPKVRTDIAIPPAPYLDRKVRDVPQLSEVWSYINPFMLYGRHLGYKGNFEKALHEREEKALALFHDLEEVKQYALGFMKIRAVWRFFEAERAGNDIQLFEPGATQPLHAFHFARQNKPAGLCLSDYILDPDENGRRDHLAMFVVTAGAGVREHSEAAKARGEFFMAHGLQALAIETAEATAEWLHRRLREDWGAPDPPTLTMHERFTSRYRGKRYSFGYPACPNLDDQQELFRLLQPEEIGVQLTEGMMMEPEASVSAIVFHHPDCAYFSAAAVDEEAVAG</sequence>
<comment type="pathway">
    <text evidence="4 21">Amino-acid biosynthesis; L-methionine biosynthesis via de novo pathway; L-methionine from L-homocysteine (MetH route): step 1/1.</text>
</comment>
<dbReference type="InterPro" id="IPR003726">
    <property type="entry name" value="HCY_dom"/>
</dbReference>
<feature type="domain" description="Pterin-binding" evidence="26">
    <location>
        <begin position="341"/>
        <end position="603"/>
    </location>
</feature>
<dbReference type="FunFam" id="3.20.20.20:FF:000017">
    <property type="entry name" value="Methionine synthase"/>
    <property type="match status" value="1"/>
</dbReference>
<gene>
    <name evidence="30" type="primary">metH</name>
    <name evidence="30" type="ORF">IRI77_03675</name>
</gene>
<evidence type="ECO:0000256" key="20">
    <source>
        <dbReference type="NCBIfam" id="TIGR02082"/>
    </source>
</evidence>
<evidence type="ECO:0000256" key="2">
    <source>
        <dbReference type="ARBA" id="ARBA00001947"/>
    </source>
</evidence>
<comment type="similarity">
    <text evidence="5">Belongs to the vitamin-B12 dependent methionine synthase family.</text>
</comment>
<dbReference type="FunFam" id="3.20.20.330:FF:000001">
    <property type="entry name" value="Methionine synthase"/>
    <property type="match status" value="1"/>
</dbReference>
<keyword evidence="16 21" id="KW-0486">Methionine biosynthesis</keyword>
<comment type="catalytic activity">
    <reaction evidence="1 21">
        <text>(6S)-5-methyl-5,6,7,8-tetrahydrofolate + L-homocysteine = (6S)-5,6,7,8-tetrahydrofolate + L-methionine</text>
        <dbReference type="Rhea" id="RHEA:11172"/>
        <dbReference type="ChEBI" id="CHEBI:18608"/>
        <dbReference type="ChEBI" id="CHEBI:57453"/>
        <dbReference type="ChEBI" id="CHEBI:57844"/>
        <dbReference type="ChEBI" id="CHEBI:58199"/>
        <dbReference type="EC" id="2.1.1.13"/>
    </reaction>
</comment>
<dbReference type="GO" id="GO:0031419">
    <property type="term" value="F:cobalamin binding"/>
    <property type="evidence" value="ECO:0007669"/>
    <property type="project" value="UniProtKB-UniRule"/>
</dbReference>
<evidence type="ECO:0000256" key="5">
    <source>
        <dbReference type="ARBA" id="ARBA00010398"/>
    </source>
</evidence>
<feature type="binding site" evidence="23">
    <location>
        <begin position="752"/>
        <end position="756"/>
    </location>
    <ligand>
        <name>methylcob(III)alamin</name>
        <dbReference type="ChEBI" id="CHEBI:28115"/>
    </ligand>
</feature>
<dbReference type="KEGG" id="pfer:IRI77_03675"/>
<evidence type="ECO:0000259" key="29">
    <source>
        <dbReference type="PROSITE" id="PS51337"/>
    </source>
</evidence>
<evidence type="ECO:0000256" key="17">
    <source>
        <dbReference type="ARBA" id="ARBA00023285"/>
    </source>
</evidence>
<dbReference type="Pfam" id="PF02574">
    <property type="entry name" value="S-methyl_trans"/>
    <property type="match status" value="1"/>
</dbReference>
<dbReference type="UniPathway" id="UPA00051">
    <property type="reaction ID" value="UER00081"/>
</dbReference>
<dbReference type="InterPro" id="IPR003759">
    <property type="entry name" value="Cbl-bd_cap"/>
</dbReference>
<evidence type="ECO:0000256" key="3">
    <source>
        <dbReference type="ARBA" id="ARBA00001956"/>
    </source>
</evidence>
<feature type="binding site" evidence="23">
    <location>
        <position position="856"/>
    </location>
    <ligand>
        <name>methylcob(III)alamin</name>
        <dbReference type="ChEBI" id="CHEBI:28115"/>
    </ligand>
</feature>
<dbReference type="GO" id="GO:0050667">
    <property type="term" value="P:homocysteine metabolic process"/>
    <property type="evidence" value="ECO:0007669"/>
    <property type="project" value="TreeGrafter"/>
</dbReference>
<dbReference type="Gene3D" id="3.10.196.10">
    <property type="entry name" value="Vitamin B12-dependent methionine synthase, activation domain"/>
    <property type="match status" value="1"/>
</dbReference>
<evidence type="ECO:0000256" key="23">
    <source>
        <dbReference type="PIRSR" id="PIRSR000381-2"/>
    </source>
</evidence>
<dbReference type="Gene3D" id="1.10.1240.10">
    <property type="entry name" value="Methionine synthase domain"/>
    <property type="match status" value="1"/>
</dbReference>
<dbReference type="SUPFAM" id="SSF51717">
    <property type="entry name" value="Dihydropteroate synthetase-like"/>
    <property type="match status" value="1"/>
</dbReference>
<dbReference type="EMBL" id="CP063849">
    <property type="protein sequence ID" value="QOY89069.1"/>
    <property type="molecule type" value="Genomic_DNA"/>
</dbReference>
<protein>
    <recommendedName>
        <fullName evidence="7 20">Methionine synthase</fullName>
        <ecNumber evidence="6 20">2.1.1.13</ecNumber>
    </recommendedName>
    <alternativeName>
        <fullName evidence="19 21">5-methyltetrahydrofolate--homocysteine methyltransferase</fullName>
    </alternativeName>
</protein>
<reference evidence="30 31" key="1">
    <citation type="submission" date="2020-10" db="EMBL/GenBank/DDBJ databases">
        <title>Complete genome sequence of Paludibaculum fermentans P105T, a facultatively anaerobic acidobacterium capable of dissimilatory Fe(III) reduction.</title>
        <authorList>
            <person name="Dedysh S.N."/>
            <person name="Beletsky A.V."/>
            <person name="Kulichevskaya I.S."/>
            <person name="Mardanov A.V."/>
            <person name="Ravin N.V."/>
        </authorList>
    </citation>
    <scope>NUCLEOTIDE SEQUENCE [LARGE SCALE GENOMIC DNA]</scope>
    <source>
        <strain evidence="30 31">P105</strain>
    </source>
</reference>
<evidence type="ECO:0000259" key="26">
    <source>
        <dbReference type="PROSITE" id="PS50972"/>
    </source>
</evidence>
<feature type="binding site" description="axial binding residue" evidence="22">
    <location>
        <position position="755"/>
    </location>
    <ligand>
        <name>methylcob(III)alamin</name>
        <dbReference type="ChEBI" id="CHEBI:28115"/>
    </ligand>
    <ligandPart>
        <name>Co</name>
        <dbReference type="ChEBI" id="CHEBI:27638"/>
    </ligandPart>
</feature>
<evidence type="ECO:0000256" key="11">
    <source>
        <dbReference type="ARBA" id="ARBA00022679"/>
    </source>
</evidence>
<keyword evidence="9 21" id="KW-0028">Amino-acid biosynthesis</keyword>
<dbReference type="PROSITE" id="PS50974">
    <property type="entry name" value="ADOMET_ACTIVATION"/>
    <property type="match status" value="1"/>
</dbReference>
<dbReference type="Gene3D" id="3.40.50.280">
    <property type="entry name" value="Cobalamin-binding domain"/>
    <property type="match status" value="1"/>
</dbReference>
<dbReference type="PROSITE" id="PS50972">
    <property type="entry name" value="PTERIN_BINDING"/>
    <property type="match status" value="1"/>
</dbReference>
<dbReference type="PIRSF" id="PIRSF000381">
    <property type="entry name" value="MetH"/>
    <property type="match status" value="1"/>
</dbReference>
<dbReference type="Pfam" id="PF02965">
    <property type="entry name" value="Met_synt_B12"/>
    <property type="match status" value="1"/>
</dbReference>
<dbReference type="InterPro" id="IPR000489">
    <property type="entry name" value="Pterin-binding_dom"/>
</dbReference>
<dbReference type="InterPro" id="IPR037010">
    <property type="entry name" value="VitB12-dep_Met_synth_activ_sf"/>
</dbReference>
<dbReference type="PROSITE" id="PS51337">
    <property type="entry name" value="B12_BINDING_NTER"/>
    <property type="match status" value="1"/>
</dbReference>
<feature type="binding site" evidence="23">
    <location>
        <begin position="1172"/>
        <end position="1173"/>
    </location>
    <ligand>
        <name>S-adenosyl-L-methionine</name>
        <dbReference type="ChEBI" id="CHEBI:59789"/>
    </ligand>
</feature>
<comment type="function">
    <text evidence="18 21">Catalyzes the transfer of a methyl group from methyl-cobalamin to homocysteine, yielding enzyme-bound cob(I)alamin and methionine. Subsequently, remethylates the cofactor using methyltetrahydrofolate.</text>
</comment>
<dbReference type="GO" id="GO:0032259">
    <property type="term" value="P:methylation"/>
    <property type="evidence" value="ECO:0007669"/>
    <property type="project" value="UniProtKB-KW"/>
</dbReference>
<dbReference type="CDD" id="cd02069">
    <property type="entry name" value="methionine_synthase_B12_BD"/>
    <property type="match status" value="1"/>
</dbReference>
<evidence type="ECO:0000256" key="7">
    <source>
        <dbReference type="ARBA" id="ARBA00013998"/>
    </source>
</evidence>
<evidence type="ECO:0000256" key="18">
    <source>
        <dbReference type="ARBA" id="ARBA00025552"/>
    </source>
</evidence>
<feature type="binding site" evidence="23">
    <location>
        <position position="1118"/>
    </location>
    <ligand>
        <name>S-adenosyl-L-methionine</name>
        <dbReference type="ChEBI" id="CHEBI:59789"/>
    </ligand>
</feature>